<proteinExistence type="predicted"/>
<gene>
    <name evidence="1" type="ORF">RCOM_0436270</name>
</gene>
<name>B9SY21_RICCO</name>
<dbReference type="EMBL" id="EQ974239">
    <property type="protein sequence ID" value="EEF31496.1"/>
    <property type="molecule type" value="Genomic_DNA"/>
</dbReference>
<accession>B9SY21</accession>
<reference evidence="2" key="1">
    <citation type="journal article" date="2010" name="Nat. Biotechnol.">
        <title>Draft genome sequence of the oilseed species Ricinus communis.</title>
        <authorList>
            <person name="Chan A.P."/>
            <person name="Crabtree J."/>
            <person name="Zhao Q."/>
            <person name="Lorenzi H."/>
            <person name="Orvis J."/>
            <person name="Puiu D."/>
            <person name="Melake-Berhan A."/>
            <person name="Jones K.M."/>
            <person name="Redman J."/>
            <person name="Chen G."/>
            <person name="Cahoon E.B."/>
            <person name="Gedil M."/>
            <person name="Stanke M."/>
            <person name="Haas B.J."/>
            <person name="Wortman J.R."/>
            <person name="Fraser-Liggett C.M."/>
            <person name="Ravel J."/>
            <person name="Rabinowicz P.D."/>
        </authorList>
    </citation>
    <scope>NUCLEOTIDE SEQUENCE [LARGE SCALE GENOMIC DNA]</scope>
    <source>
        <strain evidence="2">cv. Hale</strain>
    </source>
</reference>
<dbReference type="AlphaFoldDB" id="B9SY21"/>
<protein>
    <submittedName>
        <fullName evidence="1">Uncharacterized protein</fullName>
    </submittedName>
</protein>
<dbReference type="InParanoid" id="B9SY21"/>
<sequence>MKANEHWSSILQLNLTFTKECHLYYSHYFSCSHNRSFNGGGAYNVTTEARWWITTCIDGGGKYGIINGGHMVVGW</sequence>
<keyword evidence="2" id="KW-1185">Reference proteome</keyword>
<dbReference type="Proteomes" id="UP000008311">
    <property type="component" value="Unassembled WGS sequence"/>
</dbReference>
<evidence type="ECO:0000313" key="2">
    <source>
        <dbReference type="Proteomes" id="UP000008311"/>
    </source>
</evidence>
<organism evidence="1 2">
    <name type="scientific">Ricinus communis</name>
    <name type="common">Castor bean</name>
    <dbReference type="NCBI Taxonomy" id="3988"/>
    <lineage>
        <taxon>Eukaryota</taxon>
        <taxon>Viridiplantae</taxon>
        <taxon>Streptophyta</taxon>
        <taxon>Embryophyta</taxon>
        <taxon>Tracheophyta</taxon>
        <taxon>Spermatophyta</taxon>
        <taxon>Magnoliopsida</taxon>
        <taxon>eudicotyledons</taxon>
        <taxon>Gunneridae</taxon>
        <taxon>Pentapetalae</taxon>
        <taxon>rosids</taxon>
        <taxon>fabids</taxon>
        <taxon>Malpighiales</taxon>
        <taxon>Euphorbiaceae</taxon>
        <taxon>Acalyphoideae</taxon>
        <taxon>Acalypheae</taxon>
        <taxon>Ricinus</taxon>
    </lineage>
</organism>
<evidence type="ECO:0000313" key="1">
    <source>
        <dbReference type="EMBL" id="EEF31496.1"/>
    </source>
</evidence>